<evidence type="ECO:0000313" key="2">
    <source>
        <dbReference type="Proteomes" id="UP000216605"/>
    </source>
</evidence>
<comment type="caution">
    <text evidence="1">The sequence shown here is derived from an EMBL/GenBank/DDBJ whole genome shotgun (WGS) entry which is preliminary data.</text>
</comment>
<dbReference type="EMBL" id="NOXV01000085">
    <property type="protein sequence ID" value="OYQ47922.1"/>
    <property type="molecule type" value="Genomic_DNA"/>
</dbReference>
<accession>A0A256A2M3</accession>
<dbReference type="Proteomes" id="UP000216605">
    <property type="component" value="Unassembled WGS sequence"/>
</dbReference>
<dbReference type="AlphaFoldDB" id="A0A256A2M3"/>
<proteinExistence type="predicted"/>
<keyword evidence="2" id="KW-1185">Reference proteome</keyword>
<sequence length="224" mass="26417">MINKNIHYLALFIFGLFISCKSAFPFDIDKNTIAEPKKSRKVSFFKNTETIASKNIRKGIIYIPNDSTKGRKLESIIFRLSESSIYDLNKGKLITFKNSIHKSFQIALYELDSLHQTTTKKIVDEDIEVIVNYKKDIAIVDLIKYDFEIPKFGMFIEFATNLPKDLNEINYENYPSIRVIKTTNYNDFIPMKLQLYRKENAYWEIEPFLMKSQFNYDIKIILEK</sequence>
<protein>
    <recommendedName>
        <fullName evidence="3">Lipoprotein</fullName>
    </recommendedName>
</protein>
<evidence type="ECO:0008006" key="3">
    <source>
        <dbReference type="Google" id="ProtNLM"/>
    </source>
</evidence>
<organism evidence="1 2">
    <name type="scientific">Flavobacterium cyanobacteriorum</name>
    <dbReference type="NCBI Taxonomy" id="2022802"/>
    <lineage>
        <taxon>Bacteria</taxon>
        <taxon>Pseudomonadati</taxon>
        <taxon>Bacteroidota</taxon>
        <taxon>Flavobacteriia</taxon>
        <taxon>Flavobacteriales</taxon>
        <taxon>Flavobacteriaceae</taxon>
        <taxon>Flavobacterium</taxon>
    </lineage>
</organism>
<name>A0A256A2M3_9FLAO</name>
<gene>
    <name evidence="1" type="ORF">CHU92_00930</name>
</gene>
<dbReference type="PROSITE" id="PS51257">
    <property type="entry name" value="PROKAR_LIPOPROTEIN"/>
    <property type="match status" value="1"/>
</dbReference>
<evidence type="ECO:0000313" key="1">
    <source>
        <dbReference type="EMBL" id="OYQ47922.1"/>
    </source>
</evidence>
<reference evidence="1 2" key="1">
    <citation type="submission" date="2017-07" db="EMBL/GenBank/DDBJ databases">
        <title>Flavobacterium cyanobacteriorum sp. nov., isolated from cyanobacterial aggregates in a eutrophic lake.</title>
        <authorList>
            <person name="Cai H."/>
        </authorList>
    </citation>
    <scope>NUCLEOTIDE SEQUENCE [LARGE SCALE GENOMIC DNA]</scope>
    <source>
        <strain evidence="1 2">TH021</strain>
    </source>
</reference>